<evidence type="ECO:0000256" key="3">
    <source>
        <dbReference type="ARBA" id="ARBA00022664"/>
    </source>
</evidence>
<keyword evidence="5 10" id="KW-0694">RNA-binding</keyword>
<dbReference type="PANTHER" id="PTHR20971">
    <property type="entry name" value="U6 SNRNA-ASSOCIATED PROTEIN"/>
    <property type="match status" value="1"/>
</dbReference>
<dbReference type="InterPro" id="IPR010920">
    <property type="entry name" value="LSM_dom_sf"/>
</dbReference>
<evidence type="ECO:0000313" key="12">
    <source>
        <dbReference type="EMBL" id="KAJ8903712.1"/>
    </source>
</evidence>
<dbReference type="AlphaFoldDB" id="A0AAV8URH5"/>
<dbReference type="InterPro" id="IPR047575">
    <property type="entry name" value="Sm"/>
</dbReference>
<keyword evidence="8 10" id="KW-0539">Nucleus</keyword>
<gene>
    <name evidence="10" type="primary">LSM5</name>
    <name evidence="12" type="ORF">NDN08_004812</name>
</gene>
<feature type="domain" description="Sm" evidence="11">
    <location>
        <begin position="4"/>
        <end position="79"/>
    </location>
</feature>
<accession>A0AAV8URH5</accession>
<evidence type="ECO:0000256" key="1">
    <source>
        <dbReference type="ARBA" id="ARBA00004123"/>
    </source>
</evidence>
<dbReference type="EMBL" id="JAMWBK010000007">
    <property type="protein sequence ID" value="KAJ8903712.1"/>
    <property type="molecule type" value="Genomic_DNA"/>
</dbReference>
<evidence type="ECO:0000256" key="7">
    <source>
        <dbReference type="ARBA" id="ARBA00023187"/>
    </source>
</evidence>
<dbReference type="GO" id="GO:0046540">
    <property type="term" value="C:U4/U6 x U5 tri-snRNP complex"/>
    <property type="evidence" value="ECO:0007669"/>
    <property type="project" value="TreeGrafter"/>
</dbReference>
<evidence type="ECO:0000256" key="9">
    <source>
        <dbReference type="ARBA" id="ARBA00023274"/>
    </source>
</evidence>
<dbReference type="FunFam" id="2.30.30.100:FF:000003">
    <property type="entry name" value="U6 snRNA-associated Sm-like protein LSm5"/>
    <property type="match status" value="1"/>
</dbReference>
<dbReference type="SMART" id="SM00651">
    <property type="entry name" value="Sm"/>
    <property type="match status" value="1"/>
</dbReference>
<name>A0AAV8URH5_9RHOD</name>
<organism evidence="12 13">
    <name type="scientific">Rhodosorus marinus</name>
    <dbReference type="NCBI Taxonomy" id="101924"/>
    <lineage>
        <taxon>Eukaryota</taxon>
        <taxon>Rhodophyta</taxon>
        <taxon>Stylonematophyceae</taxon>
        <taxon>Stylonematales</taxon>
        <taxon>Stylonemataceae</taxon>
        <taxon>Rhodosorus</taxon>
    </lineage>
</organism>
<comment type="caution">
    <text evidence="12">The sequence shown here is derived from an EMBL/GenBank/DDBJ whole genome shotgun (WGS) entry which is preliminary data.</text>
</comment>
<dbReference type="Gene3D" id="2.30.30.100">
    <property type="match status" value="1"/>
</dbReference>
<evidence type="ECO:0000256" key="4">
    <source>
        <dbReference type="ARBA" id="ARBA00022728"/>
    </source>
</evidence>
<dbReference type="SUPFAM" id="SSF50182">
    <property type="entry name" value="Sm-like ribonucleoproteins"/>
    <property type="match status" value="1"/>
</dbReference>
<dbReference type="InterPro" id="IPR033871">
    <property type="entry name" value="LSm5"/>
</dbReference>
<dbReference type="Pfam" id="PF01423">
    <property type="entry name" value="LSM"/>
    <property type="match status" value="1"/>
</dbReference>
<evidence type="ECO:0000256" key="10">
    <source>
        <dbReference type="RuleBase" id="RU365055"/>
    </source>
</evidence>
<dbReference type="GO" id="GO:0003723">
    <property type="term" value="F:RNA binding"/>
    <property type="evidence" value="ECO:0007669"/>
    <property type="project" value="UniProtKB-KW"/>
</dbReference>
<dbReference type="GO" id="GO:0005681">
    <property type="term" value="C:spliceosomal complex"/>
    <property type="evidence" value="ECO:0007669"/>
    <property type="project" value="UniProtKB-KW"/>
</dbReference>
<dbReference type="PANTHER" id="PTHR20971:SF0">
    <property type="entry name" value="U6 SNRNA-ASSOCIATED SM-LIKE PROTEIN LSM5"/>
    <property type="match status" value="1"/>
</dbReference>
<evidence type="ECO:0000313" key="13">
    <source>
        <dbReference type="Proteomes" id="UP001157974"/>
    </source>
</evidence>
<proteinExistence type="inferred from homology"/>
<evidence type="ECO:0000259" key="11">
    <source>
        <dbReference type="PROSITE" id="PS52002"/>
    </source>
</evidence>
<keyword evidence="4 10" id="KW-0747">Spliceosome</keyword>
<comment type="subunit">
    <text evidence="10">LSm subunits form a heteromer with a doughnut shape.</text>
</comment>
<protein>
    <recommendedName>
        <fullName evidence="10">U6 snRNA-associated Sm-like protein LSm5</fullName>
    </recommendedName>
</protein>
<evidence type="ECO:0000256" key="2">
    <source>
        <dbReference type="ARBA" id="ARBA00006850"/>
    </source>
</evidence>
<dbReference type="GO" id="GO:0005688">
    <property type="term" value="C:U6 snRNP"/>
    <property type="evidence" value="ECO:0007669"/>
    <property type="project" value="TreeGrafter"/>
</dbReference>
<sequence>MEVLPLELIDKCIGSKIWVIMRGDKELVGFLRGFDDYVNLVLEDVTEYEQTVDGWQTTKLDKILLNGNNVSLMIPGSDGPESSIPYDPPKSSPGENGAGDEILRLVCVFTHSVKAFAPSATFPAECFPSLMRTIPVQLLEGHNTTKLGLAPTTYIAREYNWFLRKGN</sequence>
<comment type="subcellular location">
    <subcellularLocation>
        <location evidence="1 10">Nucleus</location>
    </subcellularLocation>
</comment>
<keyword evidence="3 10" id="KW-0507">mRNA processing</keyword>
<evidence type="ECO:0000256" key="6">
    <source>
        <dbReference type="ARBA" id="ARBA00022990"/>
    </source>
</evidence>
<dbReference type="InterPro" id="IPR001163">
    <property type="entry name" value="Sm_dom_euk/arc"/>
</dbReference>
<evidence type="ECO:0000256" key="5">
    <source>
        <dbReference type="ARBA" id="ARBA00022884"/>
    </source>
</evidence>
<reference evidence="12 13" key="1">
    <citation type="journal article" date="2023" name="Nat. Commun.">
        <title>Origin of minicircular mitochondrial genomes in red algae.</title>
        <authorList>
            <person name="Lee Y."/>
            <person name="Cho C.H."/>
            <person name="Lee Y.M."/>
            <person name="Park S.I."/>
            <person name="Yang J.H."/>
            <person name="West J.A."/>
            <person name="Bhattacharya D."/>
            <person name="Yoon H.S."/>
        </authorList>
    </citation>
    <scope>NUCLEOTIDE SEQUENCE [LARGE SCALE GENOMIC DNA]</scope>
    <source>
        <strain evidence="12 13">CCMP1338</strain>
        <tissue evidence="12">Whole cell</tissue>
    </source>
</reference>
<dbReference type="GO" id="GO:0000398">
    <property type="term" value="P:mRNA splicing, via spliceosome"/>
    <property type="evidence" value="ECO:0007669"/>
    <property type="project" value="TreeGrafter"/>
</dbReference>
<evidence type="ECO:0000256" key="8">
    <source>
        <dbReference type="ARBA" id="ARBA00023242"/>
    </source>
</evidence>
<dbReference type="PROSITE" id="PS52002">
    <property type="entry name" value="SM"/>
    <property type="match status" value="1"/>
</dbReference>
<dbReference type="GO" id="GO:1990726">
    <property type="term" value="C:Lsm1-7-Pat1 complex"/>
    <property type="evidence" value="ECO:0007669"/>
    <property type="project" value="TreeGrafter"/>
</dbReference>
<keyword evidence="9 10" id="KW-0687">Ribonucleoprotein</keyword>
<dbReference type="CDD" id="cd01732">
    <property type="entry name" value="LSm5"/>
    <property type="match status" value="1"/>
</dbReference>
<dbReference type="Proteomes" id="UP001157974">
    <property type="component" value="Unassembled WGS sequence"/>
</dbReference>
<keyword evidence="6" id="KW-0007">Acetylation</keyword>
<keyword evidence="7 10" id="KW-0508">mRNA splicing</keyword>
<comment type="function">
    <text evidence="10">Plays a role in U6 snRNP assembly and function. Binds to the 3' end of U6 snRNA.</text>
</comment>
<keyword evidence="13" id="KW-1185">Reference proteome</keyword>
<comment type="similarity">
    <text evidence="2 10">Belongs to the snRNP Sm proteins family.</text>
</comment>